<dbReference type="GO" id="GO:0009279">
    <property type="term" value="C:cell outer membrane"/>
    <property type="evidence" value="ECO:0007669"/>
    <property type="project" value="UniProtKB-SubCell"/>
</dbReference>
<protein>
    <submittedName>
        <fullName evidence="9">Outer membrane efflux protein</fullName>
    </submittedName>
</protein>
<proteinExistence type="inferred from homology"/>
<accession>A0A238ZD97</accession>
<feature type="chain" id="PRO_5012308586" evidence="8">
    <location>
        <begin position="21"/>
        <end position="472"/>
    </location>
</feature>
<keyword evidence="10" id="KW-1185">Reference proteome</keyword>
<evidence type="ECO:0000256" key="6">
    <source>
        <dbReference type="ARBA" id="ARBA00023136"/>
    </source>
</evidence>
<keyword evidence="3" id="KW-0813">Transport</keyword>
<dbReference type="GO" id="GO:1990281">
    <property type="term" value="C:efflux pump complex"/>
    <property type="evidence" value="ECO:0007669"/>
    <property type="project" value="TreeGrafter"/>
</dbReference>
<reference evidence="9 10" key="1">
    <citation type="submission" date="2017-06" db="EMBL/GenBank/DDBJ databases">
        <authorList>
            <person name="Kim H.J."/>
            <person name="Triplett B.A."/>
        </authorList>
    </citation>
    <scope>NUCLEOTIDE SEQUENCE [LARGE SCALE GENOMIC DNA]</scope>
    <source>
        <strain evidence="9 10">DSM 25597</strain>
    </source>
</reference>
<evidence type="ECO:0000256" key="5">
    <source>
        <dbReference type="ARBA" id="ARBA00022692"/>
    </source>
</evidence>
<dbReference type="PANTHER" id="PTHR30026">
    <property type="entry name" value="OUTER MEMBRANE PROTEIN TOLC"/>
    <property type="match status" value="1"/>
</dbReference>
<evidence type="ECO:0000256" key="3">
    <source>
        <dbReference type="ARBA" id="ARBA00022448"/>
    </source>
</evidence>
<evidence type="ECO:0000256" key="4">
    <source>
        <dbReference type="ARBA" id="ARBA00022452"/>
    </source>
</evidence>
<keyword evidence="5" id="KW-0812">Transmembrane</keyword>
<evidence type="ECO:0000313" key="10">
    <source>
        <dbReference type="Proteomes" id="UP000198379"/>
    </source>
</evidence>
<comment type="subcellular location">
    <subcellularLocation>
        <location evidence="1">Cell outer membrane</location>
    </subcellularLocation>
</comment>
<gene>
    <name evidence="9" type="ORF">SAMN06265376_103148</name>
</gene>
<evidence type="ECO:0000256" key="1">
    <source>
        <dbReference type="ARBA" id="ARBA00004442"/>
    </source>
</evidence>
<dbReference type="GO" id="GO:0015562">
    <property type="term" value="F:efflux transmembrane transporter activity"/>
    <property type="evidence" value="ECO:0007669"/>
    <property type="project" value="InterPro"/>
</dbReference>
<feature type="signal peptide" evidence="8">
    <location>
        <begin position="1"/>
        <end position="20"/>
    </location>
</feature>
<dbReference type="RefSeq" id="WP_308489039.1">
    <property type="nucleotide sequence ID" value="NZ_BMEP01000001.1"/>
</dbReference>
<dbReference type="PANTHER" id="PTHR30026:SF20">
    <property type="entry name" value="OUTER MEMBRANE PROTEIN TOLC"/>
    <property type="match status" value="1"/>
</dbReference>
<keyword evidence="4" id="KW-1134">Transmembrane beta strand</keyword>
<dbReference type="EMBL" id="FZNY01000003">
    <property type="protein sequence ID" value="SNR81495.1"/>
    <property type="molecule type" value="Genomic_DNA"/>
</dbReference>
<sequence length="472" mass="53545">MMKTVLYTFVFLLGSAFAKAQTPTLQEVEKILGFEEYLGYVKQFHPIVKQAELVLTEGQANVLKARGGFDPKLVADYSRKDFKDLEYYDILDAKLKIPTWYGIELKAGFERNEGVFLNPERNVPEEGLFAAGVSIDIAQGLWINDRMATLRKAKFFRQQTQADRDLLVNQVIYDASLAYFNWLQAYQDAITFEQFVSNAQLRYDGIQKGVEVGENAAIDATEALISLQNRQLSLEQAQVTLFNAGMRLSNFLWLNSNTPLELEDNVIPNLNIKSEVDISLQIAGQSLETFTIGNHPKLQSLNLKLEGLQVDRTLKANKLLPKLKLEYNFLTSTPDIGNSFLANQYKGGVNFSFPLFLRKERGDLKLSKLKIRDAELDLIATETNIQNSVKAIYQELDSYTRQNTLITDIVTNYQVLLTGEERKFELGESSIFLVNSREKSLIDAYLKRNKTQNGFLKAKAKLFKSIGVRPVL</sequence>
<dbReference type="AlphaFoldDB" id="A0A238ZD97"/>
<dbReference type="Gene3D" id="1.20.1600.10">
    <property type="entry name" value="Outer membrane efflux proteins (OEP)"/>
    <property type="match status" value="1"/>
</dbReference>
<evidence type="ECO:0000256" key="7">
    <source>
        <dbReference type="ARBA" id="ARBA00023237"/>
    </source>
</evidence>
<dbReference type="GO" id="GO:0015288">
    <property type="term" value="F:porin activity"/>
    <property type="evidence" value="ECO:0007669"/>
    <property type="project" value="TreeGrafter"/>
</dbReference>
<keyword evidence="6" id="KW-0472">Membrane</keyword>
<dbReference type="Pfam" id="PF02321">
    <property type="entry name" value="OEP"/>
    <property type="match status" value="1"/>
</dbReference>
<name>A0A238ZD97_9FLAO</name>
<dbReference type="InterPro" id="IPR003423">
    <property type="entry name" value="OMP_efflux"/>
</dbReference>
<dbReference type="Proteomes" id="UP000198379">
    <property type="component" value="Unassembled WGS sequence"/>
</dbReference>
<evidence type="ECO:0000313" key="9">
    <source>
        <dbReference type="EMBL" id="SNR81495.1"/>
    </source>
</evidence>
<keyword evidence="8" id="KW-0732">Signal</keyword>
<dbReference type="SUPFAM" id="SSF56954">
    <property type="entry name" value="Outer membrane efflux proteins (OEP)"/>
    <property type="match status" value="1"/>
</dbReference>
<keyword evidence="7" id="KW-0998">Cell outer membrane</keyword>
<dbReference type="InterPro" id="IPR051906">
    <property type="entry name" value="TolC-like"/>
</dbReference>
<organism evidence="9 10">
    <name type="scientific">Dokdonia pacifica</name>
    <dbReference type="NCBI Taxonomy" id="1627892"/>
    <lineage>
        <taxon>Bacteria</taxon>
        <taxon>Pseudomonadati</taxon>
        <taxon>Bacteroidota</taxon>
        <taxon>Flavobacteriia</taxon>
        <taxon>Flavobacteriales</taxon>
        <taxon>Flavobacteriaceae</taxon>
        <taxon>Dokdonia</taxon>
    </lineage>
</organism>
<comment type="similarity">
    <text evidence="2">Belongs to the outer membrane factor (OMF) (TC 1.B.17) family.</text>
</comment>
<evidence type="ECO:0000256" key="2">
    <source>
        <dbReference type="ARBA" id="ARBA00007613"/>
    </source>
</evidence>
<evidence type="ECO:0000256" key="8">
    <source>
        <dbReference type="SAM" id="SignalP"/>
    </source>
</evidence>